<dbReference type="Pfam" id="PF01108">
    <property type="entry name" value="Tissue_fac"/>
    <property type="match status" value="1"/>
</dbReference>
<dbReference type="Gene3D" id="2.60.40.10">
    <property type="entry name" value="Immunoglobulins"/>
    <property type="match status" value="1"/>
</dbReference>
<evidence type="ECO:0000256" key="2">
    <source>
        <dbReference type="SAM" id="SignalP"/>
    </source>
</evidence>
<dbReference type="PANTHER" id="PTHR20859">
    <property type="entry name" value="INTERFERON/INTERLEUKIN RECEPTOR"/>
    <property type="match status" value="1"/>
</dbReference>
<dbReference type="GeneID" id="111844813"/>
<accession>A0A3B3S9H1</accession>
<keyword evidence="5" id="KW-1185">Reference proteome</keyword>
<keyword evidence="1" id="KW-0812">Transmembrane</keyword>
<dbReference type="InterPro" id="IPR003961">
    <property type="entry name" value="FN3_dom"/>
</dbReference>
<organism evidence="4 5">
    <name type="scientific">Paramormyrops kingsleyae</name>
    <dbReference type="NCBI Taxonomy" id="1676925"/>
    <lineage>
        <taxon>Eukaryota</taxon>
        <taxon>Metazoa</taxon>
        <taxon>Chordata</taxon>
        <taxon>Craniata</taxon>
        <taxon>Vertebrata</taxon>
        <taxon>Euteleostomi</taxon>
        <taxon>Actinopterygii</taxon>
        <taxon>Neopterygii</taxon>
        <taxon>Teleostei</taxon>
        <taxon>Osteoglossocephala</taxon>
        <taxon>Osteoglossomorpha</taxon>
        <taxon>Osteoglossiformes</taxon>
        <taxon>Mormyridae</taxon>
        <taxon>Paramormyrops</taxon>
    </lineage>
</organism>
<reference evidence="4" key="2">
    <citation type="submission" date="2025-09" db="UniProtKB">
        <authorList>
            <consortium name="Ensembl"/>
        </authorList>
    </citation>
    <scope>IDENTIFICATION</scope>
</reference>
<protein>
    <submittedName>
        <fullName evidence="4">Interferon lambda receptor 1-like</fullName>
    </submittedName>
</protein>
<keyword evidence="1" id="KW-1133">Transmembrane helix</keyword>
<feature type="chain" id="PRO_5017365076" evidence="2">
    <location>
        <begin position="22"/>
        <end position="460"/>
    </location>
</feature>
<evidence type="ECO:0000256" key="1">
    <source>
        <dbReference type="SAM" id="Phobius"/>
    </source>
</evidence>
<dbReference type="AlphaFoldDB" id="A0A3B3S9H1"/>
<reference evidence="4" key="1">
    <citation type="submission" date="2025-08" db="UniProtKB">
        <authorList>
            <consortium name="Ensembl"/>
        </authorList>
    </citation>
    <scope>IDENTIFICATION</scope>
</reference>
<dbReference type="PANTHER" id="PTHR20859:SF93">
    <property type="entry name" value="CYTOKINE RECEPTOR FAMILY MEMBER B12-RELATED"/>
    <property type="match status" value="1"/>
</dbReference>
<dbReference type="STRING" id="1676925.ENSPKIP00000027103"/>
<dbReference type="InterPro" id="IPR036116">
    <property type="entry name" value="FN3_sf"/>
</dbReference>
<sequence>MTQSPVAICFVLLFDLLTCSGKLSHPQNLTVDLLDFQAYIHWSRGEGNLPDTRFTVEIQECGTCVWRPIENCTQKTSTQCHVVFRTDTDELIMKRYFLKIVATSGTESAEEKYPRSFQPYGDSIISAPVLKVSVPNQSIYVEMWHQLESMPFKLNYSINLTKVSQDGSIPVVSNTTVSPWTFPTTLLSPGNYCVSSSVFHKQQMQIHQQSKKCVSLKLPEPGYGGQYLKVVVPILLVGSLTVLILVAVIYYTRPKPAVCDMPVLLDPSDIKPVVTTMTLPMDVISPLTDLHVLSTSMGGRSEPPAKKLAPSWDYTARGTSLYQSRISAWLPSLGAEGLTESRSPSLESMYRQALDDDLSCDPGGPTHSPELPLDELEGDATSQTHWILLHDVPLDSLVLGLRDTQSDKTLEGCQSKGSDDEGGLLNKPHASEFHIPTELHSALLSSPSGYEARDPVIPIS</sequence>
<feature type="signal peptide" evidence="2">
    <location>
        <begin position="1"/>
        <end position="21"/>
    </location>
</feature>
<keyword evidence="2" id="KW-0732">Signal</keyword>
<dbReference type="Ensembl" id="ENSPKIT00000007868.1">
    <property type="protein sequence ID" value="ENSPKIP00000027103.1"/>
    <property type="gene ID" value="ENSPKIG00000009311.1"/>
</dbReference>
<evidence type="ECO:0000259" key="3">
    <source>
        <dbReference type="Pfam" id="PF01108"/>
    </source>
</evidence>
<dbReference type="InterPro" id="IPR013783">
    <property type="entry name" value="Ig-like_fold"/>
</dbReference>
<dbReference type="RefSeq" id="XP_023669399.1">
    <property type="nucleotide sequence ID" value="XM_023813631.2"/>
</dbReference>
<feature type="domain" description="Fibronectin type-III" evidence="3">
    <location>
        <begin position="8"/>
        <end position="107"/>
    </location>
</feature>
<evidence type="ECO:0000313" key="4">
    <source>
        <dbReference type="Ensembl" id="ENSPKIP00000027103.1"/>
    </source>
</evidence>
<dbReference type="KEGG" id="pki:111844813"/>
<dbReference type="OrthoDB" id="10031784at2759"/>
<proteinExistence type="predicted"/>
<dbReference type="CTD" id="678605"/>
<feature type="transmembrane region" description="Helical" evidence="1">
    <location>
        <begin position="230"/>
        <end position="251"/>
    </location>
</feature>
<dbReference type="GO" id="GO:0004896">
    <property type="term" value="F:cytokine receptor activity"/>
    <property type="evidence" value="ECO:0007669"/>
    <property type="project" value="TreeGrafter"/>
</dbReference>
<dbReference type="SUPFAM" id="SSF49265">
    <property type="entry name" value="Fibronectin type III"/>
    <property type="match status" value="1"/>
</dbReference>
<name>A0A3B3S9H1_9TELE</name>
<dbReference type="Proteomes" id="UP000261540">
    <property type="component" value="Unplaced"/>
</dbReference>
<dbReference type="GO" id="GO:0005886">
    <property type="term" value="C:plasma membrane"/>
    <property type="evidence" value="ECO:0007669"/>
    <property type="project" value="TreeGrafter"/>
</dbReference>
<dbReference type="GeneTree" id="ENSGT00390000012668"/>
<evidence type="ECO:0000313" key="5">
    <source>
        <dbReference type="Proteomes" id="UP000261540"/>
    </source>
</evidence>
<dbReference type="InterPro" id="IPR050650">
    <property type="entry name" value="Type-II_Cytokine-TF_Rcpt"/>
</dbReference>
<keyword evidence="1" id="KW-0472">Membrane</keyword>